<accession>A0ABD3HG74</accession>
<feature type="compositionally biased region" description="Polar residues" evidence="1">
    <location>
        <begin position="143"/>
        <end position="154"/>
    </location>
</feature>
<evidence type="ECO:0000259" key="2">
    <source>
        <dbReference type="Pfam" id="PF05627"/>
    </source>
</evidence>
<dbReference type="InterPro" id="IPR040387">
    <property type="entry name" value="RIN4/NOI4"/>
</dbReference>
<feature type="domain" description="RIN4 pathogenic type III effector avirulence factor Avr cleavage site" evidence="2">
    <location>
        <begin position="219"/>
        <end position="252"/>
    </location>
</feature>
<reference evidence="3 4" key="1">
    <citation type="submission" date="2024-09" db="EMBL/GenBank/DDBJ databases">
        <title>Chromosome-scale assembly of Riccia sorocarpa.</title>
        <authorList>
            <person name="Paukszto L."/>
        </authorList>
    </citation>
    <scope>NUCLEOTIDE SEQUENCE [LARGE SCALE GENOMIC DNA]</scope>
    <source>
        <strain evidence="3">LP-2024</strain>
        <tissue evidence="3">Aerial parts of the thallus</tissue>
    </source>
</reference>
<feature type="region of interest" description="Disordered" evidence="1">
    <location>
        <begin position="26"/>
        <end position="266"/>
    </location>
</feature>
<evidence type="ECO:0000313" key="4">
    <source>
        <dbReference type="Proteomes" id="UP001633002"/>
    </source>
</evidence>
<keyword evidence="4" id="KW-1185">Reference proteome</keyword>
<dbReference type="Pfam" id="PF05627">
    <property type="entry name" value="AvrRpt-cleavage"/>
    <property type="match status" value="2"/>
</dbReference>
<organism evidence="3 4">
    <name type="scientific">Riccia sorocarpa</name>
    <dbReference type="NCBI Taxonomy" id="122646"/>
    <lineage>
        <taxon>Eukaryota</taxon>
        <taxon>Viridiplantae</taxon>
        <taxon>Streptophyta</taxon>
        <taxon>Embryophyta</taxon>
        <taxon>Marchantiophyta</taxon>
        <taxon>Marchantiopsida</taxon>
        <taxon>Marchantiidae</taxon>
        <taxon>Marchantiales</taxon>
        <taxon>Ricciaceae</taxon>
        <taxon>Riccia</taxon>
    </lineage>
</organism>
<comment type="caution">
    <text evidence="3">The sequence shown here is derived from an EMBL/GenBank/DDBJ whole genome shotgun (WGS) entry which is preliminary data.</text>
</comment>
<feature type="domain" description="RIN4 pathogenic type III effector avirulence factor Avr cleavage site" evidence="2">
    <location>
        <begin position="3"/>
        <end position="32"/>
    </location>
</feature>
<proteinExistence type="predicted"/>
<dbReference type="InterPro" id="IPR008700">
    <property type="entry name" value="TypeIII_avirulence_cleave"/>
</dbReference>
<feature type="compositionally biased region" description="Basic and acidic residues" evidence="1">
    <location>
        <begin position="127"/>
        <end position="142"/>
    </location>
</feature>
<dbReference type="EMBL" id="JBJQOH010000004">
    <property type="protein sequence ID" value="KAL3690585.1"/>
    <property type="molecule type" value="Genomic_DNA"/>
</dbReference>
<feature type="compositionally biased region" description="Basic and acidic residues" evidence="1">
    <location>
        <begin position="182"/>
        <end position="191"/>
    </location>
</feature>
<dbReference type="PANTHER" id="PTHR33159">
    <property type="entry name" value="RPM1-INTERACTING PROTEIN 4 (RIN4) FAMILY PROTEIN"/>
    <property type="match status" value="1"/>
</dbReference>
<protein>
    <recommendedName>
        <fullName evidence="2">RIN4 pathogenic type III effector avirulence factor Avr cleavage site domain-containing protein</fullName>
    </recommendedName>
</protein>
<gene>
    <name evidence="3" type="ORF">R1sor_016894</name>
</gene>
<sequence length="310" mass="33560">MAQRPHVPKFGNWDANDHMPYTVVFAKARNGRGKPVNPNDPTDNPDLSDGSRHNGGKRMYNVNDPEDVDASDMHQDRPGFGGGGRDAGNFRGQPPRTGLDAQGRRPGAAEGRGNPMPPSRAPPQVDFTRRPGNRESLGDRNLTDSPSTSFSADQSPAHPAGNPVKKYGTAGVVGGASPAWEQSRRNSKGEEAPSFAPATPTRGRGRPGNYKSEESAQKGPAALPKFGTWNAQDPSSGDGFTVIFNQARKERKAGGPGRIPQPGDHQQEQDLYVNNRVSNSNKLLQVNRVMMHREWFTPLAGRSVQPVYLL</sequence>
<evidence type="ECO:0000313" key="3">
    <source>
        <dbReference type="EMBL" id="KAL3690585.1"/>
    </source>
</evidence>
<dbReference type="PANTHER" id="PTHR33159:SF101">
    <property type="entry name" value="OS04G0379600 PROTEIN"/>
    <property type="match status" value="1"/>
</dbReference>
<evidence type="ECO:0000256" key="1">
    <source>
        <dbReference type="SAM" id="MobiDB-lite"/>
    </source>
</evidence>
<name>A0ABD3HG74_9MARC</name>
<dbReference type="AlphaFoldDB" id="A0ABD3HG74"/>
<dbReference type="Proteomes" id="UP001633002">
    <property type="component" value="Unassembled WGS sequence"/>
</dbReference>